<evidence type="ECO:0000313" key="2">
    <source>
        <dbReference type="EMBL" id="MBT2133570.1"/>
    </source>
</evidence>
<dbReference type="RefSeq" id="WP_214534810.1">
    <property type="nucleotide sequence ID" value="NZ_JAHFVK010000001.1"/>
</dbReference>
<evidence type="ECO:0008006" key="4">
    <source>
        <dbReference type="Google" id="ProtNLM"/>
    </source>
</evidence>
<name>A0ABS5W1C5_9SPHN</name>
<evidence type="ECO:0000313" key="3">
    <source>
        <dbReference type="Proteomes" id="UP000811255"/>
    </source>
</evidence>
<feature type="transmembrane region" description="Helical" evidence="1">
    <location>
        <begin position="271"/>
        <end position="294"/>
    </location>
</feature>
<organism evidence="2 3">
    <name type="scientific">Croceibacterium selenioxidans</name>
    <dbReference type="NCBI Taxonomy" id="2838833"/>
    <lineage>
        <taxon>Bacteria</taxon>
        <taxon>Pseudomonadati</taxon>
        <taxon>Pseudomonadota</taxon>
        <taxon>Alphaproteobacteria</taxon>
        <taxon>Sphingomonadales</taxon>
        <taxon>Erythrobacteraceae</taxon>
        <taxon>Croceibacterium</taxon>
    </lineage>
</organism>
<dbReference type="EMBL" id="JAHFVK010000001">
    <property type="protein sequence ID" value="MBT2133570.1"/>
    <property type="molecule type" value="Genomic_DNA"/>
</dbReference>
<feature type="transmembrane region" description="Helical" evidence="1">
    <location>
        <begin position="63"/>
        <end position="84"/>
    </location>
</feature>
<keyword evidence="3" id="KW-1185">Reference proteome</keyword>
<keyword evidence="1" id="KW-0812">Transmembrane</keyword>
<dbReference type="Proteomes" id="UP000811255">
    <property type="component" value="Unassembled WGS sequence"/>
</dbReference>
<comment type="caution">
    <text evidence="2">The sequence shown here is derived from an EMBL/GenBank/DDBJ whole genome shotgun (WGS) entry which is preliminary data.</text>
</comment>
<accession>A0ABS5W1C5</accession>
<protein>
    <recommendedName>
        <fullName evidence="4">EpsG family protein</fullName>
    </recommendedName>
</protein>
<feature type="transmembrane region" description="Helical" evidence="1">
    <location>
        <begin position="167"/>
        <end position="188"/>
    </location>
</feature>
<gene>
    <name evidence="2" type="ORF">KK137_04400</name>
</gene>
<evidence type="ECO:0000256" key="1">
    <source>
        <dbReference type="SAM" id="Phobius"/>
    </source>
</evidence>
<proteinExistence type="predicted"/>
<keyword evidence="1" id="KW-1133">Transmembrane helix</keyword>
<feature type="transmembrane region" description="Helical" evidence="1">
    <location>
        <begin position="96"/>
        <end position="114"/>
    </location>
</feature>
<feature type="transmembrane region" description="Helical" evidence="1">
    <location>
        <begin position="241"/>
        <end position="259"/>
    </location>
</feature>
<keyword evidence="1" id="KW-0472">Membrane</keyword>
<feature type="transmembrane region" description="Helical" evidence="1">
    <location>
        <begin position="21"/>
        <end position="43"/>
    </location>
</feature>
<sequence length="334" mass="37215">MTASLNATKARTNEVPISKNWIRRAFPLVFALCYAGALAYLPVDAFTDRDNYFVYANYSDLILARYTNIGLISFLANEPLWLLLNIILSQYIYPENVLRVFIFVPAFVISWQLLKRNPGHAIWMVLFLISPQVVKNHIIHLRQGLALGVFVLGYFAGPKWLRICLMFASGFIHSSFFFILVIGVAVWASDTLRSEPRLRAAVLIMCFVTIGVLIGVVSGGLGARQALLYADADLEISGLGFLFWLTMFVLFASAGSTFLKDNMFAFSNLAFYLAIYFLTPVAGRIFESGLFLVFQAGLALPGWRKRCFLAAFAVLTAAQYAARVGEPLLGWGIL</sequence>
<feature type="transmembrane region" description="Helical" evidence="1">
    <location>
        <begin position="200"/>
        <end position="221"/>
    </location>
</feature>
<reference evidence="2 3" key="1">
    <citation type="submission" date="2021-05" db="EMBL/GenBank/DDBJ databases">
        <title>Croceibacterium sp. LX-88 genome sequence.</title>
        <authorList>
            <person name="Luo X."/>
        </authorList>
    </citation>
    <scope>NUCLEOTIDE SEQUENCE [LARGE SCALE GENOMIC DNA]</scope>
    <source>
        <strain evidence="2 3">LX-88</strain>
    </source>
</reference>